<proteinExistence type="inferred from homology"/>
<keyword evidence="7" id="KW-0169">Cobalamin biosynthesis</keyword>
<dbReference type="AlphaFoldDB" id="A0A1X1T838"/>
<feature type="domain" description="CobB/CobQ-like glutamine amidotransferase" evidence="9">
    <location>
        <begin position="253"/>
        <end position="434"/>
    </location>
</feature>
<dbReference type="InterPro" id="IPR011698">
    <property type="entry name" value="GATase_3"/>
</dbReference>
<dbReference type="GO" id="GO:0005524">
    <property type="term" value="F:ATP binding"/>
    <property type="evidence" value="ECO:0007669"/>
    <property type="project" value="UniProtKB-UniRule"/>
</dbReference>
<dbReference type="CDD" id="cd05388">
    <property type="entry name" value="CobB_N"/>
    <property type="match status" value="1"/>
</dbReference>
<evidence type="ECO:0000256" key="5">
    <source>
        <dbReference type="ARBA" id="ARBA00022842"/>
    </source>
</evidence>
<dbReference type="EMBL" id="LQOS01000029">
    <property type="protein sequence ID" value="ORV40678.1"/>
    <property type="molecule type" value="Genomic_DNA"/>
</dbReference>
<dbReference type="Pfam" id="PF01656">
    <property type="entry name" value="CbiA"/>
    <property type="match status" value="1"/>
</dbReference>
<evidence type="ECO:0000256" key="6">
    <source>
        <dbReference type="ARBA" id="ARBA00022962"/>
    </source>
</evidence>
<dbReference type="GO" id="GO:0009236">
    <property type="term" value="P:cobalamin biosynthetic process"/>
    <property type="evidence" value="ECO:0007669"/>
    <property type="project" value="UniProtKB-UniRule"/>
</dbReference>
<dbReference type="NCBIfam" id="NF002204">
    <property type="entry name" value="PRK01077.1"/>
    <property type="match status" value="1"/>
</dbReference>
<dbReference type="InterPro" id="IPR004484">
    <property type="entry name" value="CbiA/CobB_synth"/>
</dbReference>
<dbReference type="InterPro" id="IPR002586">
    <property type="entry name" value="CobQ/CobB/MinD/ParA_Nub-bd_dom"/>
</dbReference>
<dbReference type="SUPFAM" id="SSF52540">
    <property type="entry name" value="P-loop containing nucleoside triphosphate hydrolases"/>
    <property type="match status" value="1"/>
</dbReference>
<evidence type="ECO:0000256" key="1">
    <source>
        <dbReference type="ARBA" id="ARBA00001946"/>
    </source>
</evidence>
<dbReference type="NCBIfam" id="TIGR00379">
    <property type="entry name" value="cobB"/>
    <property type="match status" value="1"/>
</dbReference>
<dbReference type="OrthoDB" id="9764035at2"/>
<evidence type="ECO:0000313" key="13">
    <source>
        <dbReference type="Proteomes" id="UP000467201"/>
    </source>
</evidence>
<reference evidence="10" key="3">
    <citation type="submission" date="2020-02" db="EMBL/GenBank/DDBJ databases">
        <authorList>
            <person name="Matsumoto Y."/>
            <person name="Motooka D."/>
            <person name="Nakamura S."/>
        </authorList>
    </citation>
    <scope>NUCLEOTIDE SEQUENCE</scope>
    <source>
        <strain evidence="10">JCM 12405</strain>
    </source>
</reference>
<keyword evidence="6 7" id="KW-0315">Glutamine amidotransferase</keyword>
<feature type="domain" description="CobQ/CobB/MinD/ParA nucleotide binding" evidence="8">
    <location>
        <begin position="6"/>
        <end position="195"/>
    </location>
</feature>
<dbReference type="Gene3D" id="3.40.50.880">
    <property type="match status" value="1"/>
</dbReference>
<dbReference type="InterPro" id="IPR027417">
    <property type="entry name" value="P-loop_NTPase"/>
</dbReference>
<name>A0A1X1T838_9MYCO</name>
<evidence type="ECO:0000256" key="3">
    <source>
        <dbReference type="ARBA" id="ARBA00022741"/>
    </source>
</evidence>
<dbReference type="STRING" id="126673.AWC01_11590"/>
<reference evidence="11 12" key="1">
    <citation type="submission" date="2016-01" db="EMBL/GenBank/DDBJ databases">
        <title>The new phylogeny of the genus Mycobacterium.</title>
        <authorList>
            <person name="Tarcisio F."/>
            <person name="Conor M."/>
            <person name="Antonella G."/>
            <person name="Elisabetta G."/>
            <person name="Giulia F.S."/>
            <person name="Sara T."/>
            <person name="Anna F."/>
            <person name="Clotilde B."/>
            <person name="Roberto B."/>
            <person name="Veronica D.S."/>
            <person name="Fabio R."/>
            <person name="Monica P."/>
            <person name="Olivier J."/>
            <person name="Enrico T."/>
            <person name="Nicola S."/>
        </authorList>
    </citation>
    <scope>NUCLEOTIDE SEQUENCE [LARGE SCALE GENOMIC DNA]</scope>
    <source>
        <strain evidence="11 12">DSM 44339</strain>
    </source>
</reference>
<dbReference type="KEGG" id="mdr:MDOR_14370"/>
<comment type="function">
    <text evidence="7">Catalyzes the ATP-dependent amidation of the two carboxylate groups at positions a and c of hydrogenobyrinate, using either L-glutamine or ammonia as the nitrogen source.</text>
</comment>
<protein>
    <recommendedName>
        <fullName evidence="7">Hydrogenobyrinate a,c-diamide synthase</fullName>
        <ecNumber evidence="7">6.3.5.9</ecNumber>
    </recommendedName>
    <alternativeName>
        <fullName evidence="7">Hydrogenobyrinic acid a,c-diamide synthase</fullName>
    </alternativeName>
</protein>
<evidence type="ECO:0000256" key="4">
    <source>
        <dbReference type="ARBA" id="ARBA00022840"/>
    </source>
</evidence>
<comment type="miscellaneous">
    <text evidence="7">The a and c carboxylates of hydrogenobyrinate are activated for nucleophilic attack via formation of a phosphorylated intermediate by ATP. CobB catalyzes first the amidation of the c-carboxylate, and then that of the a-carboxylate.</text>
</comment>
<dbReference type="GO" id="GO:0042242">
    <property type="term" value="F:cobyrinic acid a,c-diamide synthase activity"/>
    <property type="evidence" value="ECO:0007669"/>
    <property type="project" value="InterPro"/>
</dbReference>
<keyword evidence="2 7" id="KW-0436">Ligase</keyword>
<dbReference type="Proteomes" id="UP000193564">
    <property type="component" value="Unassembled WGS sequence"/>
</dbReference>
<evidence type="ECO:0000259" key="9">
    <source>
        <dbReference type="Pfam" id="PF07685"/>
    </source>
</evidence>
<evidence type="ECO:0000313" key="11">
    <source>
        <dbReference type="EMBL" id="ORV40678.1"/>
    </source>
</evidence>
<dbReference type="PANTHER" id="PTHR43873">
    <property type="entry name" value="COBYRINATE A,C-DIAMIDE SYNTHASE"/>
    <property type="match status" value="1"/>
</dbReference>
<evidence type="ECO:0000313" key="12">
    <source>
        <dbReference type="Proteomes" id="UP000193564"/>
    </source>
</evidence>
<keyword evidence="4 7" id="KW-0067">ATP-binding</keyword>
<dbReference type="HAMAP" id="MF_00027">
    <property type="entry name" value="CobB_CbiA"/>
    <property type="match status" value="1"/>
</dbReference>
<comment type="similarity">
    <text evidence="7">Belongs to the CobB/CbiA family.</text>
</comment>
<dbReference type="UniPathway" id="UPA00148">
    <property type="reaction ID" value="UER00220"/>
</dbReference>
<dbReference type="RefSeq" id="WP_085191059.1">
    <property type="nucleotide sequence ID" value="NZ_AP022605.1"/>
</dbReference>
<dbReference type="GO" id="GO:0043802">
    <property type="term" value="F:hydrogenobyrinic acid a,c-diamide synthase (glutamine-hydrolysing) activity"/>
    <property type="evidence" value="ECO:0007669"/>
    <property type="project" value="UniProtKB-UniRule"/>
</dbReference>
<evidence type="ECO:0000259" key="8">
    <source>
        <dbReference type="Pfam" id="PF01656"/>
    </source>
</evidence>
<feature type="site" description="Increases nucleophilicity of active site Cys" evidence="7">
    <location>
        <position position="430"/>
    </location>
</feature>
<dbReference type="PROSITE" id="PS51274">
    <property type="entry name" value="GATASE_COBBQ"/>
    <property type="match status" value="1"/>
</dbReference>
<sequence>MSVPAVVVAAPASGSGKTTFATGLMGALRRAGHAVAPFKVGPDFIDPGYHALATGRPGRNLDPVLVGEQLIGPLYAHGSAGTDIAVVEGVMGLFDGRIDDQMFGPATGSTAHVAGLLGAPVVLVVDARGQSHSIAALLHGFSTFDAHTRIAGVVLNRVGTPRHEEVLRQGCEHAGLPVFGSIPRTEALTVPSRHLGLVTAVEHGRAAYDAIAAMTDLVARHIDLDAVVGSAHAAVADAPWDPLVGAAPPGVTVALAAGKAFTFGYPEHSELLRAAGAQVVEFDPMTDDLPQDTSALVIPGGFPEQHGADLSANTPVRQQIAQLAALGAPIHAECAGLTYLADDLDGQPMCGVLSGSAWFTERLTLGYRQAIATTDSPLHRAGERVTGHEFHRTAVTFAERYQPAWHVAGGPAGTVTDGVVHRGVHAGYLHTHPAAHPHAIARFVASAARSKLAG</sequence>
<keyword evidence="5 7" id="KW-0460">Magnesium</keyword>
<dbReference type="PANTHER" id="PTHR43873:SF1">
    <property type="entry name" value="COBYRINATE A,C-DIAMIDE SYNTHASE"/>
    <property type="match status" value="1"/>
</dbReference>
<keyword evidence="12" id="KW-1185">Reference proteome</keyword>
<evidence type="ECO:0000256" key="7">
    <source>
        <dbReference type="HAMAP-Rule" id="MF_00027"/>
    </source>
</evidence>
<keyword evidence="3 7" id="KW-0547">Nucleotide-binding</keyword>
<feature type="active site" description="Nucleophile" evidence="7">
    <location>
        <position position="334"/>
    </location>
</feature>
<organism evidence="11 12">
    <name type="scientific">Mycolicibacterium doricum</name>
    <dbReference type="NCBI Taxonomy" id="126673"/>
    <lineage>
        <taxon>Bacteria</taxon>
        <taxon>Bacillati</taxon>
        <taxon>Actinomycetota</taxon>
        <taxon>Actinomycetes</taxon>
        <taxon>Mycobacteriales</taxon>
        <taxon>Mycobacteriaceae</taxon>
        <taxon>Mycolicibacterium</taxon>
    </lineage>
</organism>
<comment type="catalytic activity">
    <reaction evidence="7">
        <text>hydrogenobyrinate + 2 L-glutamine + 2 ATP + 2 H2O = hydrogenobyrinate a,c-diamide + 2 L-glutamate + 2 ADP + 2 phosphate + 2 H(+)</text>
        <dbReference type="Rhea" id="RHEA:12544"/>
        <dbReference type="ChEBI" id="CHEBI:15377"/>
        <dbReference type="ChEBI" id="CHEBI:15378"/>
        <dbReference type="ChEBI" id="CHEBI:29985"/>
        <dbReference type="ChEBI" id="CHEBI:30616"/>
        <dbReference type="ChEBI" id="CHEBI:43474"/>
        <dbReference type="ChEBI" id="CHEBI:58359"/>
        <dbReference type="ChEBI" id="CHEBI:77873"/>
        <dbReference type="ChEBI" id="CHEBI:77874"/>
        <dbReference type="ChEBI" id="CHEBI:456216"/>
        <dbReference type="EC" id="6.3.5.9"/>
    </reaction>
</comment>
<accession>A0A1X1T838</accession>
<dbReference type="EMBL" id="AP022605">
    <property type="protein sequence ID" value="BBZ07268.1"/>
    <property type="molecule type" value="Genomic_DNA"/>
</dbReference>
<reference evidence="10 13" key="2">
    <citation type="journal article" date="2019" name="Emerg. Microbes Infect.">
        <title>Comprehensive subspecies identification of 175 nontuberculous mycobacteria species based on 7547 genomic profiles.</title>
        <authorList>
            <person name="Matsumoto Y."/>
            <person name="Kinjo T."/>
            <person name="Motooka D."/>
            <person name="Nabeya D."/>
            <person name="Jung N."/>
            <person name="Uechi K."/>
            <person name="Horii T."/>
            <person name="Iida T."/>
            <person name="Fujita J."/>
            <person name="Nakamura S."/>
        </authorList>
    </citation>
    <scope>NUCLEOTIDE SEQUENCE [LARGE SCALE GENOMIC DNA]</scope>
    <source>
        <strain evidence="10 13">JCM 12405</strain>
    </source>
</reference>
<dbReference type="Proteomes" id="UP000467201">
    <property type="component" value="Chromosome"/>
</dbReference>
<dbReference type="CDD" id="cd03130">
    <property type="entry name" value="GATase1_CobB"/>
    <property type="match status" value="1"/>
</dbReference>
<dbReference type="Gene3D" id="3.40.50.300">
    <property type="entry name" value="P-loop containing nucleotide triphosphate hydrolases"/>
    <property type="match status" value="1"/>
</dbReference>
<gene>
    <name evidence="10" type="primary">cobB_1</name>
    <name evidence="7" type="synonym">cobB</name>
    <name evidence="11" type="ORF">AWC01_11590</name>
    <name evidence="10" type="ORF">MDOR_14370</name>
</gene>
<comment type="domain">
    <text evidence="7">Comprises of two domains. The C-terminal domain contains the binding site for glutamine and catalyzes the hydrolysis of this substrate to glutamate and ammonia. The N-terminal domain is anticipated to bind ATP and hydrogenobyrinate and catalyzes the ultimate synthesis of the diamide product. The ammonia produced via the glutaminase domain is probably translocated to the adjacent domain via a molecular tunnel, where it reacts with an activated intermediate.</text>
</comment>
<dbReference type="SUPFAM" id="SSF52317">
    <property type="entry name" value="Class I glutamine amidotransferase-like"/>
    <property type="match status" value="1"/>
</dbReference>
<comment type="cofactor">
    <cofactor evidence="1 7">
        <name>Mg(2+)</name>
        <dbReference type="ChEBI" id="CHEBI:18420"/>
    </cofactor>
</comment>
<dbReference type="InterPro" id="IPR029062">
    <property type="entry name" value="Class_I_gatase-like"/>
</dbReference>
<dbReference type="Pfam" id="PF07685">
    <property type="entry name" value="GATase_3"/>
    <property type="match status" value="1"/>
</dbReference>
<evidence type="ECO:0000313" key="10">
    <source>
        <dbReference type="EMBL" id="BBZ07268.1"/>
    </source>
</evidence>
<dbReference type="EC" id="6.3.5.9" evidence="7"/>
<evidence type="ECO:0000256" key="2">
    <source>
        <dbReference type="ARBA" id="ARBA00022598"/>
    </source>
</evidence>
<comment type="pathway">
    <text evidence="7">Cofactor biosynthesis; adenosylcobalamin biosynthesis; cob(II)yrinate a,c-diamide from precorrin-2 (aerobic route): step 9/10.</text>
</comment>